<dbReference type="SMART" id="SM00347">
    <property type="entry name" value="HTH_MARR"/>
    <property type="match status" value="1"/>
</dbReference>
<dbReference type="InterPro" id="IPR036388">
    <property type="entry name" value="WH-like_DNA-bd_sf"/>
</dbReference>
<organism evidence="5 6">
    <name type="scientific">Dellaglioa algida DSM 15638</name>
    <dbReference type="NCBI Taxonomy" id="1423719"/>
    <lineage>
        <taxon>Bacteria</taxon>
        <taxon>Bacillati</taxon>
        <taxon>Bacillota</taxon>
        <taxon>Bacilli</taxon>
        <taxon>Lactobacillales</taxon>
        <taxon>Lactobacillaceae</taxon>
        <taxon>Dellaglioa</taxon>
    </lineage>
</organism>
<protein>
    <recommendedName>
        <fullName evidence="4">HTH marR-type domain-containing protein</fullName>
    </recommendedName>
</protein>
<feature type="domain" description="HTH marR-type" evidence="4">
    <location>
        <begin position="15"/>
        <end position="144"/>
    </location>
</feature>
<dbReference type="RefSeq" id="WP_057973695.1">
    <property type="nucleotide sequence ID" value="NZ_AZDI01000002.1"/>
</dbReference>
<dbReference type="STRING" id="1423719.FC66_GL000612"/>
<proteinExistence type="predicted"/>
<keyword evidence="6" id="KW-1185">Reference proteome</keyword>
<dbReference type="EMBL" id="AZDI01000002">
    <property type="protein sequence ID" value="KRK46111.1"/>
    <property type="molecule type" value="Genomic_DNA"/>
</dbReference>
<keyword evidence="2" id="KW-0238">DNA-binding</keyword>
<evidence type="ECO:0000256" key="1">
    <source>
        <dbReference type="ARBA" id="ARBA00023015"/>
    </source>
</evidence>
<dbReference type="PROSITE" id="PS50995">
    <property type="entry name" value="HTH_MARR_2"/>
    <property type="match status" value="1"/>
</dbReference>
<dbReference type="PATRIC" id="fig|1423719.4.peg.622"/>
<dbReference type="InterPro" id="IPR000835">
    <property type="entry name" value="HTH_MarR-typ"/>
</dbReference>
<dbReference type="AlphaFoldDB" id="A0A0R1HIH6"/>
<dbReference type="OrthoDB" id="6462103at2"/>
<dbReference type="Gene3D" id="1.10.10.10">
    <property type="entry name" value="Winged helix-like DNA-binding domain superfamily/Winged helix DNA-binding domain"/>
    <property type="match status" value="1"/>
</dbReference>
<dbReference type="GeneID" id="83549002"/>
<evidence type="ECO:0000256" key="2">
    <source>
        <dbReference type="ARBA" id="ARBA00023125"/>
    </source>
</evidence>
<dbReference type="InterPro" id="IPR036390">
    <property type="entry name" value="WH_DNA-bd_sf"/>
</dbReference>
<evidence type="ECO:0000313" key="5">
    <source>
        <dbReference type="EMBL" id="KRK46111.1"/>
    </source>
</evidence>
<keyword evidence="1" id="KW-0805">Transcription regulation</keyword>
<dbReference type="PANTHER" id="PTHR42756">
    <property type="entry name" value="TRANSCRIPTIONAL REGULATOR, MARR"/>
    <property type="match status" value="1"/>
</dbReference>
<evidence type="ECO:0000313" key="6">
    <source>
        <dbReference type="Proteomes" id="UP000051450"/>
    </source>
</evidence>
<accession>A0A0R1HIH6</accession>
<dbReference type="GO" id="GO:0003677">
    <property type="term" value="F:DNA binding"/>
    <property type="evidence" value="ECO:0007669"/>
    <property type="project" value="UniProtKB-KW"/>
</dbReference>
<dbReference type="GO" id="GO:0003700">
    <property type="term" value="F:DNA-binding transcription factor activity"/>
    <property type="evidence" value="ECO:0007669"/>
    <property type="project" value="InterPro"/>
</dbReference>
<gene>
    <name evidence="5" type="ORF">FC66_GL000612</name>
</gene>
<reference evidence="5 6" key="1">
    <citation type="journal article" date="2015" name="Genome Announc.">
        <title>Expanding the biotechnology potential of lactobacilli through comparative genomics of 213 strains and associated genera.</title>
        <authorList>
            <person name="Sun Z."/>
            <person name="Harris H.M."/>
            <person name="McCann A."/>
            <person name="Guo C."/>
            <person name="Argimon S."/>
            <person name="Zhang W."/>
            <person name="Yang X."/>
            <person name="Jeffery I.B."/>
            <person name="Cooney J.C."/>
            <person name="Kagawa T.F."/>
            <person name="Liu W."/>
            <person name="Song Y."/>
            <person name="Salvetti E."/>
            <person name="Wrobel A."/>
            <person name="Rasinkangas P."/>
            <person name="Parkhill J."/>
            <person name="Rea M.C."/>
            <person name="O'Sullivan O."/>
            <person name="Ritari J."/>
            <person name="Douillard F.P."/>
            <person name="Paul Ross R."/>
            <person name="Yang R."/>
            <person name="Briner A.E."/>
            <person name="Felis G.E."/>
            <person name="de Vos W.M."/>
            <person name="Barrangou R."/>
            <person name="Klaenhammer T.R."/>
            <person name="Caufield P.W."/>
            <person name="Cui Y."/>
            <person name="Zhang H."/>
            <person name="O'Toole P.W."/>
        </authorList>
    </citation>
    <scope>NUCLEOTIDE SEQUENCE [LARGE SCALE GENOMIC DNA]</scope>
    <source>
        <strain evidence="5 6">DSM 15638</strain>
    </source>
</reference>
<comment type="caution">
    <text evidence="5">The sequence shown here is derived from an EMBL/GenBank/DDBJ whole genome shotgun (WGS) entry which is preliminary data.</text>
</comment>
<evidence type="ECO:0000259" key="4">
    <source>
        <dbReference type="PROSITE" id="PS50995"/>
    </source>
</evidence>
<dbReference type="Pfam" id="PF01047">
    <property type="entry name" value="MarR"/>
    <property type="match status" value="1"/>
</dbReference>
<sequence length="161" mass="18743">MQNMNGRSFYDTHEVEKLTTIYNRMIRLRINDTLKEFKLSESNFFYVLLVCESPGISQDKLIQNIYRDHSVVTRAISKLIKNGWIEKKMSDVDKRQTELYPTAKAINNYQVIFDRVTAVNDESVAVLSEGETEQFKVLLEKVIQAGIERERLSGKKISELF</sequence>
<name>A0A0R1HIH6_9LACO</name>
<evidence type="ECO:0000256" key="3">
    <source>
        <dbReference type="ARBA" id="ARBA00023163"/>
    </source>
</evidence>
<keyword evidence="3" id="KW-0804">Transcription</keyword>
<dbReference type="Proteomes" id="UP000051450">
    <property type="component" value="Unassembled WGS sequence"/>
</dbReference>
<dbReference type="SUPFAM" id="SSF46785">
    <property type="entry name" value="Winged helix' DNA-binding domain"/>
    <property type="match status" value="1"/>
</dbReference>
<dbReference type="PANTHER" id="PTHR42756:SF2">
    <property type="entry name" value="MARR FAMILY REGULATORY PROTEIN"/>
    <property type="match status" value="1"/>
</dbReference>